<dbReference type="SUPFAM" id="SSF101898">
    <property type="entry name" value="NHL repeat"/>
    <property type="match status" value="1"/>
</dbReference>
<dbReference type="EMBL" id="CP036264">
    <property type="protein sequence ID" value="QEF98824.1"/>
    <property type="molecule type" value="Genomic_DNA"/>
</dbReference>
<keyword evidence="4" id="KW-1185">Reference proteome</keyword>
<name>A0A5B9MGU0_9BACT</name>
<dbReference type="InterPro" id="IPR011042">
    <property type="entry name" value="6-blade_b-propeller_TolB-like"/>
</dbReference>
<evidence type="ECO:0000256" key="2">
    <source>
        <dbReference type="PROSITE-ProRule" id="PRU00504"/>
    </source>
</evidence>
<evidence type="ECO:0000313" key="3">
    <source>
        <dbReference type="EMBL" id="QEF98824.1"/>
    </source>
</evidence>
<organism evidence="3 4">
    <name type="scientific">Stieleria maiorica</name>
    <dbReference type="NCBI Taxonomy" id="2795974"/>
    <lineage>
        <taxon>Bacteria</taxon>
        <taxon>Pseudomonadati</taxon>
        <taxon>Planctomycetota</taxon>
        <taxon>Planctomycetia</taxon>
        <taxon>Pirellulales</taxon>
        <taxon>Pirellulaceae</taxon>
        <taxon>Stieleria</taxon>
    </lineage>
</organism>
<dbReference type="PROSITE" id="PS51125">
    <property type="entry name" value="NHL"/>
    <property type="match status" value="1"/>
</dbReference>
<protein>
    <submittedName>
        <fullName evidence="3">NHL repeat protein</fullName>
    </submittedName>
</protein>
<dbReference type="RefSeq" id="WP_147868311.1">
    <property type="nucleotide sequence ID" value="NZ_CP036264.1"/>
</dbReference>
<gene>
    <name evidence="3" type="ORF">Mal15_28810</name>
</gene>
<dbReference type="PANTHER" id="PTHR24104:SF25">
    <property type="entry name" value="PROTEIN LIN-41"/>
    <property type="match status" value="1"/>
</dbReference>
<dbReference type="GO" id="GO:0008270">
    <property type="term" value="F:zinc ion binding"/>
    <property type="evidence" value="ECO:0007669"/>
    <property type="project" value="UniProtKB-KW"/>
</dbReference>
<dbReference type="Proteomes" id="UP000321353">
    <property type="component" value="Chromosome"/>
</dbReference>
<accession>A0A5B9MGU0</accession>
<sequence length="356" mass="39778">MPTKHSRRTFVAAGAAAITAPAILTSKRSAAQGVIGNGDYQFRCQHHWPQLPDQYHWQITHNVTMDDANRLYVIHEGDAGKPDHPSIFVFDDEGRFVKAFGQQFQGGGHGLDVRIEDGTPYLYVSGYQHLKTIAKLTLDGEVVWQKYAPMKSDRYAEGEASDPKKIWGRDRFMPTNFAFLPDGDFLLADGYGAYCIHRYDADGNWKGHFGGAGTGAGTFNLPHGIWVDDREGIDPRIVVADRAHHTLQLFDMDQQYTQTIEGFGLPANVDTHGELMLVPELVARVSLLDQSYRTVATLGDDRQRVSADKKRTIRADESQWQGGKFVHPHDACFDHNGDIIVAEWVATGRVTKLTRV</sequence>
<dbReference type="PROSITE" id="PS51318">
    <property type="entry name" value="TAT"/>
    <property type="match status" value="1"/>
</dbReference>
<reference evidence="3 4" key="1">
    <citation type="submission" date="2019-02" db="EMBL/GenBank/DDBJ databases">
        <title>Planctomycetal bacteria perform biofilm scaping via a novel small molecule.</title>
        <authorList>
            <person name="Jeske O."/>
            <person name="Boedeker C."/>
            <person name="Wiegand S."/>
            <person name="Breitling P."/>
            <person name="Kallscheuer N."/>
            <person name="Jogler M."/>
            <person name="Rohde M."/>
            <person name="Petersen J."/>
            <person name="Medema M.H."/>
            <person name="Surup F."/>
            <person name="Jogler C."/>
        </authorList>
    </citation>
    <scope>NUCLEOTIDE SEQUENCE [LARGE SCALE GENOMIC DNA]</scope>
    <source>
        <strain evidence="3 4">Mal15</strain>
    </source>
</reference>
<dbReference type="KEGG" id="smam:Mal15_28810"/>
<evidence type="ECO:0000313" key="4">
    <source>
        <dbReference type="Proteomes" id="UP000321353"/>
    </source>
</evidence>
<proteinExistence type="predicted"/>
<dbReference type="AlphaFoldDB" id="A0A5B9MGU0"/>
<dbReference type="InterPro" id="IPR050952">
    <property type="entry name" value="TRIM-NHL_E3_ligases"/>
</dbReference>
<evidence type="ECO:0000256" key="1">
    <source>
        <dbReference type="ARBA" id="ARBA00022737"/>
    </source>
</evidence>
<dbReference type="Gene3D" id="2.120.10.30">
    <property type="entry name" value="TolB, C-terminal domain"/>
    <property type="match status" value="1"/>
</dbReference>
<dbReference type="InterPro" id="IPR001258">
    <property type="entry name" value="NHL_repeat"/>
</dbReference>
<dbReference type="PANTHER" id="PTHR24104">
    <property type="entry name" value="E3 UBIQUITIN-PROTEIN LIGASE NHLRC1-RELATED"/>
    <property type="match status" value="1"/>
</dbReference>
<keyword evidence="1" id="KW-0677">Repeat</keyword>
<dbReference type="InterPro" id="IPR006311">
    <property type="entry name" value="TAT_signal"/>
</dbReference>
<feature type="repeat" description="NHL" evidence="2">
    <location>
        <begin position="209"/>
        <end position="253"/>
    </location>
</feature>